<dbReference type="InterPro" id="IPR000496">
    <property type="entry name" value="Brdyknn_rcpt"/>
</dbReference>
<protein>
    <recommendedName>
        <fullName evidence="2">B2 bradykinin receptor</fullName>
    </recommendedName>
</protein>
<evidence type="ECO:0000256" key="7">
    <source>
        <dbReference type="ARBA" id="ARBA00023040"/>
    </source>
</evidence>
<evidence type="ECO:0000256" key="9">
    <source>
        <dbReference type="ARBA" id="ARBA00023139"/>
    </source>
</evidence>
<dbReference type="PRINTS" id="PR00994">
    <property type="entry name" value="BRADYKINNB2R"/>
</dbReference>
<comment type="subcellular location">
    <subcellularLocation>
        <location evidence="1">Cell membrane</location>
        <topology evidence="1">Multi-pass membrane protein</topology>
    </subcellularLocation>
</comment>
<dbReference type="PROSITE" id="PS00237">
    <property type="entry name" value="G_PROTEIN_RECEP_F1_1"/>
    <property type="match status" value="1"/>
</dbReference>
<feature type="domain" description="G-protein coupled receptors family 1 profile" evidence="20">
    <location>
        <begin position="114"/>
        <end position="370"/>
    </location>
</feature>
<dbReference type="GeneTree" id="ENSGT01130000278308"/>
<name>A0A9J8CZR0_CYPCA</name>
<keyword evidence="10" id="KW-1015">Disulfide bond</keyword>
<feature type="transmembrane region" description="Helical" evidence="19">
    <location>
        <begin position="354"/>
        <end position="373"/>
    </location>
</feature>
<dbReference type="Pfam" id="PF00001">
    <property type="entry name" value="7tm_1"/>
    <property type="match status" value="1"/>
</dbReference>
<feature type="transmembrane region" description="Helical" evidence="19">
    <location>
        <begin position="102"/>
        <end position="122"/>
    </location>
</feature>
<evidence type="ECO:0000256" key="6">
    <source>
        <dbReference type="ARBA" id="ARBA00022989"/>
    </source>
</evidence>
<comment type="function">
    <text evidence="15">Receptor for bradykinin. It is associated with G proteins that activate a phosphatidylinositol-calcium second messenger system.</text>
</comment>
<dbReference type="GO" id="GO:0019957">
    <property type="term" value="F:C-C chemokine binding"/>
    <property type="evidence" value="ECO:0007669"/>
    <property type="project" value="TreeGrafter"/>
</dbReference>
<dbReference type="GO" id="GO:0060326">
    <property type="term" value="P:cell chemotaxis"/>
    <property type="evidence" value="ECO:0007669"/>
    <property type="project" value="TreeGrafter"/>
</dbReference>
<dbReference type="FunFam" id="1.20.1070.10:FF:000201">
    <property type="entry name" value="Bradykinin receptor B2"/>
    <property type="match status" value="1"/>
</dbReference>
<comment type="similarity">
    <text evidence="17">Belongs to the G-protein coupled receptor 1 family.</text>
</comment>
<feature type="region of interest" description="Disordered" evidence="18">
    <location>
        <begin position="393"/>
        <end position="414"/>
    </location>
</feature>
<keyword evidence="7 17" id="KW-0297">G-protein coupled receptor</keyword>
<dbReference type="GO" id="GO:0007204">
    <property type="term" value="P:positive regulation of cytosolic calcium ion concentration"/>
    <property type="evidence" value="ECO:0007669"/>
    <property type="project" value="TreeGrafter"/>
</dbReference>
<dbReference type="GO" id="GO:0019722">
    <property type="term" value="P:calcium-mediated signaling"/>
    <property type="evidence" value="ECO:0007669"/>
    <property type="project" value="TreeGrafter"/>
</dbReference>
<dbReference type="InterPro" id="IPR017452">
    <property type="entry name" value="GPCR_Rhodpsn_7TM"/>
</dbReference>
<feature type="transmembrane region" description="Helical" evidence="19">
    <location>
        <begin position="213"/>
        <end position="230"/>
    </location>
</feature>
<dbReference type="SUPFAM" id="SSF81321">
    <property type="entry name" value="Family A G protein-coupled receptor-like"/>
    <property type="match status" value="1"/>
</dbReference>
<keyword evidence="5 17" id="KW-0812">Transmembrane</keyword>
<keyword evidence="12" id="KW-0325">Glycoprotein</keyword>
<dbReference type="InterPro" id="IPR001504">
    <property type="entry name" value="Brdyknn_2_rcpt"/>
</dbReference>
<evidence type="ECO:0000256" key="11">
    <source>
        <dbReference type="ARBA" id="ARBA00023170"/>
    </source>
</evidence>
<dbReference type="PANTHER" id="PTHR10489">
    <property type="entry name" value="CELL ADHESION MOLECULE"/>
    <property type="match status" value="1"/>
</dbReference>
<evidence type="ECO:0000256" key="1">
    <source>
        <dbReference type="ARBA" id="ARBA00004651"/>
    </source>
</evidence>
<evidence type="ECO:0000256" key="16">
    <source>
        <dbReference type="ARBA" id="ARBA00025954"/>
    </source>
</evidence>
<keyword evidence="13 17" id="KW-0807">Transducer</keyword>
<keyword evidence="6 19" id="KW-1133">Transmembrane helix</keyword>
<dbReference type="Gene3D" id="1.20.1070.10">
    <property type="entry name" value="Rhodopsin 7-helix transmembrane proteins"/>
    <property type="match status" value="1"/>
</dbReference>
<evidence type="ECO:0000256" key="13">
    <source>
        <dbReference type="ARBA" id="ARBA00023224"/>
    </source>
</evidence>
<evidence type="ECO:0000256" key="2">
    <source>
        <dbReference type="ARBA" id="ARBA00013512"/>
    </source>
</evidence>
<evidence type="ECO:0000256" key="14">
    <source>
        <dbReference type="ARBA" id="ARBA00023288"/>
    </source>
</evidence>
<keyword evidence="11 17" id="KW-0675">Receptor</keyword>
<evidence type="ECO:0000256" key="19">
    <source>
        <dbReference type="SAM" id="Phobius"/>
    </source>
</evidence>
<feature type="transmembrane region" description="Helical" evidence="19">
    <location>
        <begin position="175"/>
        <end position="192"/>
    </location>
</feature>
<evidence type="ECO:0000256" key="10">
    <source>
        <dbReference type="ARBA" id="ARBA00023157"/>
    </source>
</evidence>
<keyword evidence="3" id="KW-1003">Cell membrane</keyword>
<feature type="transmembrane region" description="Helical" evidence="19">
    <location>
        <begin position="264"/>
        <end position="286"/>
    </location>
</feature>
<dbReference type="GO" id="GO:0042310">
    <property type="term" value="P:vasoconstriction"/>
    <property type="evidence" value="ECO:0007669"/>
    <property type="project" value="InterPro"/>
</dbReference>
<evidence type="ECO:0000259" key="20">
    <source>
        <dbReference type="PROSITE" id="PS50262"/>
    </source>
</evidence>
<dbReference type="PROSITE" id="PS50262">
    <property type="entry name" value="G_PROTEIN_RECEP_F1_2"/>
    <property type="match status" value="1"/>
</dbReference>
<evidence type="ECO:0000313" key="21">
    <source>
        <dbReference type="Ensembl" id="ENSCCRP00000175702.1"/>
    </source>
</evidence>
<dbReference type="InterPro" id="IPR050119">
    <property type="entry name" value="CCR1-9-like"/>
</dbReference>
<evidence type="ECO:0000256" key="17">
    <source>
        <dbReference type="RuleBase" id="RU000688"/>
    </source>
</evidence>
<evidence type="ECO:0000313" key="22">
    <source>
        <dbReference type="Proteomes" id="UP001108240"/>
    </source>
</evidence>
<reference evidence="21" key="2">
    <citation type="submission" date="2025-09" db="UniProtKB">
        <authorList>
            <consortium name="Ensembl"/>
        </authorList>
    </citation>
    <scope>IDENTIFICATION</scope>
</reference>
<dbReference type="PRINTS" id="PR00425">
    <property type="entry name" value="BRADYKININR"/>
</dbReference>
<reference evidence="21" key="1">
    <citation type="submission" date="2025-08" db="UniProtKB">
        <authorList>
            <consortium name="Ensembl"/>
        </authorList>
    </citation>
    <scope>IDENTIFICATION</scope>
</reference>
<dbReference type="GO" id="GO:0006939">
    <property type="term" value="P:smooth muscle contraction"/>
    <property type="evidence" value="ECO:0007669"/>
    <property type="project" value="InterPro"/>
</dbReference>
<keyword evidence="22" id="KW-1185">Reference proteome</keyword>
<feature type="transmembrane region" description="Helical" evidence="19">
    <location>
        <begin position="134"/>
        <end position="155"/>
    </location>
</feature>
<organism evidence="21 22">
    <name type="scientific">Cyprinus carpio carpio</name>
    <dbReference type="NCBI Taxonomy" id="630221"/>
    <lineage>
        <taxon>Eukaryota</taxon>
        <taxon>Metazoa</taxon>
        <taxon>Chordata</taxon>
        <taxon>Craniata</taxon>
        <taxon>Vertebrata</taxon>
        <taxon>Euteleostomi</taxon>
        <taxon>Actinopterygii</taxon>
        <taxon>Neopterygii</taxon>
        <taxon>Teleostei</taxon>
        <taxon>Ostariophysi</taxon>
        <taxon>Cypriniformes</taxon>
        <taxon>Cyprinidae</taxon>
        <taxon>Cyprininae</taxon>
        <taxon>Cyprinus</taxon>
    </lineage>
</organism>
<dbReference type="GO" id="GO:0006955">
    <property type="term" value="P:immune response"/>
    <property type="evidence" value="ECO:0007669"/>
    <property type="project" value="TreeGrafter"/>
</dbReference>
<keyword evidence="4" id="KW-0597">Phosphoprotein</keyword>
<proteinExistence type="inferred from homology"/>
<dbReference type="PANTHER" id="PTHR10489:SF957">
    <property type="entry name" value="B2 BRADYKININ RECEPTOR"/>
    <property type="match status" value="1"/>
</dbReference>
<dbReference type="GO" id="GO:0016493">
    <property type="term" value="F:C-C chemokine receptor activity"/>
    <property type="evidence" value="ECO:0007669"/>
    <property type="project" value="TreeGrafter"/>
</dbReference>
<sequence>METAVRFAVLLSNLPAVAHLSPPAVPESSLLAALKISLLAAANSSLLGFLNICKNMEHDIQVTTTSSILSTIPPAVSKNNLTNDTQCPHWEVWDLLYIMQPAYMFIICVLGILGNIFVLLVFGLHKKACTVAEIYLGNLAAADLLLVSCLPFWAISIADGFNWRFGSLMCRLVNTGIRMNMLCSIYLLVLISTDRYVALVHALSRGRMRRPRYAKLSCITVWFFGLILNFPTLHFRDTRFIPELNITACILNYPNPNIGLACDILLILLGFIVPFLVISYCTLKIIRALHEQVVDRFNAENTERKATILVLVVLMVFLLCWVPFHLVTLMDILMRFGVFSGCDFASGLDVSNQIFTYLALSNSVLNPILYVIVGKNFRKKVKELMKQLTAKKNDSTSGSTRSQLSSTLKTFTTY</sequence>
<accession>A0A9J8CZR0</accession>
<evidence type="ECO:0000256" key="15">
    <source>
        <dbReference type="ARBA" id="ARBA00025423"/>
    </source>
</evidence>
<dbReference type="InterPro" id="IPR000276">
    <property type="entry name" value="GPCR_Rhodpsn"/>
</dbReference>
<evidence type="ECO:0000256" key="18">
    <source>
        <dbReference type="SAM" id="MobiDB-lite"/>
    </source>
</evidence>
<dbReference type="GO" id="GO:0004947">
    <property type="term" value="F:bradykinin receptor activity"/>
    <property type="evidence" value="ECO:0007669"/>
    <property type="project" value="InterPro"/>
</dbReference>
<feature type="compositionally biased region" description="Low complexity" evidence="18">
    <location>
        <begin position="395"/>
        <end position="407"/>
    </location>
</feature>
<comment type="subunit">
    <text evidence="16">Forms a complex with PECAM1 and GNAQ. Interacts with PECAM1.</text>
</comment>
<evidence type="ECO:0000256" key="12">
    <source>
        <dbReference type="ARBA" id="ARBA00023180"/>
    </source>
</evidence>
<dbReference type="GO" id="GO:0009897">
    <property type="term" value="C:external side of plasma membrane"/>
    <property type="evidence" value="ECO:0007669"/>
    <property type="project" value="TreeGrafter"/>
</dbReference>
<dbReference type="PRINTS" id="PR00237">
    <property type="entry name" value="GPCRRHODOPSN"/>
</dbReference>
<dbReference type="Ensembl" id="ENSCCRT00000136556.1">
    <property type="protein sequence ID" value="ENSCCRP00000175702.1"/>
    <property type="gene ID" value="ENSCCRG00000052241.2"/>
</dbReference>
<keyword evidence="14" id="KW-0449">Lipoprotein</keyword>
<evidence type="ECO:0000256" key="8">
    <source>
        <dbReference type="ARBA" id="ARBA00023136"/>
    </source>
</evidence>
<feature type="transmembrane region" description="Helical" evidence="19">
    <location>
        <begin position="307"/>
        <end position="334"/>
    </location>
</feature>
<evidence type="ECO:0000256" key="5">
    <source>
        <dbReference type="ARBA" id="ARBA00022692"/>
    </source>
</evidence>
<dbReference type="AlphaFoldDB" id="A0A9J8CZR0"/>
<evidence type="ECO:0000256" key="4">
    <source>
        <dbReference type="ARBA" id="ARBA00022553"/>
    </source>
</evidence>
<evidence type="ECO:0000256" key="3">
    <source>
        <dbReference type="ARBA" id="ARBA00022475"/>
    </source>
</evidence>
<keyword evidence="8 19" id="KW-0472">Membrane</keyword>
<dbReference type="OMA" id="NCLIIWI"/>
<dbReference type="Proteomes" id="UP001108240">
    <property type="component" value="Unplaced"/>
</dbReference>
<keyword evidence="9" id="KW-0564">Palmitate</keyword>